<keyword evidence="2" id="KW-1185">Reference proteome</keyword>
<gene>
    <name evidence="1" type="ORF">ACJIZ3_020558</name>
</gene>
<reference evidence="1 2" key="1">
    <citation type="submission" date="2024-12" db="EMBL/GenBank/DDBJ databases">
        <title>The unique morphological basis and parallel evolutionary history of personate flowers in Penstemon.</title>
        <authorList>
            <person name="Depatie T.H."/>
            <person name="Wessinger C.A."/>
        </authorList>
    </citation>
    <scope>NUCLEOTIDE SEQUENCE [LARGE SCALE GENOMIC DNA]</scope>
    <source>
        <strain evidence="1">WTNN_2</strain>
        <tissue evidence="1">Leaf</tissue>
    </source>
</reference>
<evidence type="ECO:0000313" key="2">
    <source>
        <dbReference type="Proteomes" id="UP001634393"/>
    </source>
</evidence>
<organism evidence="1 2">
    <name type="scientific">Penstemon smallii</name>
    <dbReference type="NCBI Taxonomy" id="265156"/>
    <lineage>
        <taxon>Eukaryota</taxon>
        <taxon>Viridiplantae</taxon>
        <taxon>Streptophyta</taxon>
        <taxon>Embryophyta</taxon>
        <taxon>Tracheophyta</taxon>
        <taxon>Spermatophyta</taxon>
        <taxon>Magnoliopsida</taxon>
        <taxon>eudicotyledons</taxon>
        <taxon>Gunneridae</taxon>
        <taxon>Pentapetalae</taxon>
        <taxon>asterids</taxon>
        <taxon>lamiids</taxon>
        <taxon>Lamiales</taxon>
        <taxon>Plantaginaceae</taxon>
        <taxon>Cheloneae</taxon>
        <taxon>Penstemon</taxon>
    </lineage>
</organism>
<dbReference type="AlphaFoldDB" id="A0ABD3SIY4"/>
<accession>A0ABD3SIY4</accession>
<dbReference type="EMBL" id="JBJXBP010000006">
    <property type="protein sequence ID" value="KAL3824529.1"/>
    <property type="molecule type" value="Genomic_DNA"/>
</dbReference>
<sequence length="98" mass="11171">MRLTITTLPRETTTNLVTVFLNATLPYYAIPTVEDLEFEVMIIKLKFKSSSVIFNLKLFNIDVFCNDMKIGILSNATYGYFMGTPKSCSSLFRGRKIN</sequence>
<proteinExistence type="predicted"/>
<protein>
    <submittedName>
        <fullName evidence="1">Uncharacterized protein</fullName>
    </submittedName>
</protein>
<name>A0ABD3SIY4_9LAMI</name>
<dbReference type="Proteomes" id="UP001634393">
    <property type="component" value="Unassembled WGS sequence"/>
</dbReference>
<comment type="caution">
    <text evidence="1">The sequence shown here is derived from an EMBL/GenBank/DDBJ whole genome shotgun (WGS) entry which is preliminary data.</text>
</comment>
<evidence type="ECO:0000313" key="1">
    <source>
        <dbReference type="EMBL" id="KAL3824529.1"/>
    </source>
</evidence>